<evidence type="ECO:0000259" key="3">
    <source>
        <dbReference type="Pfam" id="PF13904"/>
    </source>
</evidence>
<reference evidence="4" key="1">
    <citation type="journal article" date="2023" name="Mol. Biol. Evol.">
        <title>Third-Generation Sequencing Reveals the Adaptive Role of the Epigenome in Three Deep-Sea Polychaetes.</title>
        <authorList>
            <person name="Perez M."/>
            <person name="Aroh O."/>
            <person name="Sun Y."/>
            <person name="Lan Y."/>
            <person name="Juniper S.K."/>
            <person name="Young C.R."/>
            <person name="Angers B."/>
            <person name="Qian P.Y."/>
        </authorList>
    </citation>
    <scope>NUCLEOTIDE SEQUENCE</scope>
    <source>
        <strain evidence="4">P08H-3</strain>
    </source>
</reference>
<organism evidence="4 5">
    <name type="scientific">Paralvinella palmiformis</name>
    <dbReference type="NCBI Taxonomy" id="53620"/>
    <lineage>
        <taxon>Eukaryota</taxon>
        <taxon>Metazoa</taxon>
        <taxon>Spiralia</taxon>
        <taxon>Lophotrochozoa</taxon>
        <taxon>Annelida</taxon>
        <taxon>Polychaeta</taxon>
        <taxon>Sedentaria</taxon>
        <taxon>Canalipalpata</taxon>
        <taxon>Terebellida</taxon>
        <taxon>Terebelliformia</taxon>
        <taxon>Alvinellidae</taxon>
        <taxon>Paralvinella</taxon>
    </lineage>
</organism>
<dbReference type="EMBL" id="JAODUP010000423">
    <property type="protein sequence ID" value="KAK2150108.1"/>
    <property type="molecule type" value="Genomic_DNA"/>
</dbReference>
<keyword evidence="5" id="KW-1185">Reference proteome</keyword>
<dbReference type="Proteomes" id="UP001208570">
    <property type="component" value="Unassembled WGS sequence"/>
</dbReference>
<feature type="region of interest" description="Disordered" evidence="2">
    <location>
        <begin position="160"/>
        <end position="212"/>
    </location>
</feature>
<keyword evidence="1" id="KW-0175">Coiled coil</keyword>
<dbReference type="InterPro" id="IPR045323">
    <property type="entry name" value="CCDC34"/>
</dbReference>
<dbReference type="AlphaFoldDB" id="A0AAD9JBN7"/>
<comment type="caution">
    <text evidence="4">The sequence shown here is derived from an EMBL/GenBank/DDBJ whole genome shotgun (WGS) entry which is preliminary data.</text>
</comment>
<name>A0AAD9JBN7_9ANNE</name>
<dbReference type="PANTHER" id="PTHR23247:SF2">
    <property type="entry name" value="COILED-COIL DOMAIN-CONTAINING PROTEIN 34"/>
    <property type="match status" value="1"/>
</dbReference>
<protein>
    <recommendedName>
        <fullName evidence="3">Coiled-coil domain-containing protein</fullName>
    </recommendedName>
</protein>
<evidence type="ECO:0000313" key="5">
    <source>
        <dbReference type="Proteomes" id="UP001208570"/>
    </source>
</evidence>
<gene>
    <name evidence="4" type="ORF">LSH36_423g02008</name>
</gene>
<feature type="region of interest" description="Disordered" evidence="2">
    <location>
        <begin position="248"/>
        <end position="287"/>
    </location>
</feature>
<accession>A0AAD9JBN7</accession>
<feature type="domain" description="Coiled-coil" evidence="3">
    <location>
        <begin position="89"/>
        <end position="258"/>
    </location>
</feature>
<feature type="coiled-coil region" evidence="1">
    <location>
        <begin position="96"/>
        <end position="134"/>
    </location>
</feature>
<dbReference type="InterPro" id="IPR025259">
    <property type="entry name" value="CCDC34/181"/>
</dbReference>
<sequence length="287" mass="33965">MLLAKSNNMAPPIAKRTWSDSISSGSSMESLLSVLGHDSYESPNDTSDDEIVVSSCKVPFAESKSKTIKRTQAIKSKAIVSVNKQERRRNWQEWMIEKAKELRQKQQCEENRLRIEAEEEIRKEKEKRERLIIIERKTKEWMVAKQLANVMERKMKIHHENDKEISPKSKGVYQRWMDKKDQIEREKKRKDREQEKHQEHEREMKERKSTEAYEEWLKKARKRPKSANGSLGYTCGKLTGYYDTCTYPTPSFTNPLPWKPVEIPKRKPTKTRPKSAPTKRLIQGRYR</sequence>
<feature type="compositionally biased region" description="Basic and acidic residues" evidence="2">
    <location>
        <begin position="176"/>
        <end position="212"/>
    </location>
</feature>
<proteinExistence type="predicted"/>
<evidence type="ECO:0000256" key="2">
    <source>
        <dbReference type="SAM" id="MobiDB-lite"/>
    </source>
</evidence>
<dbReference type="Pfam" id="PF13904">
    <property type="entry name" value="CCDC34"/>
    <property type="match status" value="1"/>
</dbReference>
<dbReference type="PANTHER" id="PTHR23247">
    <property type="entry name" value="NY-REN-41 ANTIGEN L15 -RELATED"/>
    <property type="match status" value="1"/>
</dbReference>
<evidence type="ECO:0000313" key="4">
    <source>
        <dbReference type="EMBL" id="KAK2150108.1"/>
    </source>
</evidence>
<evidence type="ECO:0000256" key="1">
    <source>
        <dbReference type="SAM" id="Coils"/>
    </source>
</evidence>